<organism evidence="1 2">
    <name type="scientific">Araneus ventricosus</name>
    <name type="common">Orbweaver spider</name>
    <name type="synonym">Epeira ventricosa</name>
    <dbReference type="NCBI Taxonomy" id="182803"/>
    <lineage>
        <taxon>Eukaryota</taxon>
        <taxon>Metazoa</taxon>
        <taxon>Ecdysozoa</taxon>
        <taxon>Arthropoda</taxon>
        <taxon>Chelicerata</taxon>
        <taxon>Arachnida</taxon>
        <taxon>Araneae</taxon>
        <taxon>Araneomorphae</taxon>
        <taxon>Entelegynae</taxon>
        <taxon>Araneoidea</taxon>
        <taxon>Araneidae</taxon>
        <taxon>Araneus</taxon>
    </lineage>
</organism>
<dbReference type="Proteomes" id="UP000499080">
    <property type="component" value="Unassembled WGS sequence"/>
</dbReference>
<name>A0A4Y2ECA3_ARAVE</name>
<sequence>MPYLSDIIMQQGAESCIGCKFCLYVWHRPPTPFEHRKRLPSEEDVPHLEWSSHLSMIEHVWDTFRQLIVGRHPLSSCFPELRMALT</sequence>
<evidence type="ECO:0000313" key="1">
    <source>
        <dbReference type="EMBL" id="GBM26541.1"/>
    </source>
</evidence>
<comment type="caution">
    <text evidence="1">The sequence shown here is derived from an EMBL/GenBank/DDBJ whole genome shotgun (WGS) entry which is preliminary data.</text>
</comment>
<keyword evidence="2" id="KW-1185">Reference proteome</keyword>
<dbReference type="AlphaFoldDB" id="A0A4Y2ECA3"/>
<reference evidence="1 2" key="1">
    <citation type="journal article" date="2019" name="Sci. Rep.">
        <title>Orb-weaving spider Araneus ventricosus genome elucidates the spidroin gene catalogue.</title>
        <authorList>
            <person name="Kono N."/>
            <person name="Nakamura H."/>
            <person name="Ohtoshi R."/>
            <person name="Moran D.A.P."/>
            <person name="Shinohara A."/>
            <person name="Yoshida Y."/>
            <person name="Fujiwara M."/>
            <person name="Mori M."/>
            <person name="Tomita M."/>
            <person name="Arakawa K."/>
        </authorList>
    </citation>
    <scope>NUCLEOTIDE SEQUENCE [LARGE SCALE GENOMIC DNA]</scope>
</reference>
<accession>A0A4Y2ECA3</accession>
<proteinExistence type="predicted"/>
<protein>
    <submittedName>
        <fullName evidence="1">Uncharacterized protein</fullName>
    </submittedName>
</protein>
<gene>
    <name evidence="1" type="ORF">AVEN_245265_1</name>
</gene>
<dbReference type="EMBL" id="BGPR01000562">
    <property type="protein sequence ID" value="GBM26541.1"/>
    <property type="molecule type" value="Genomic_DNA"/>
</dbReference>
<evidence type="ECO:0000313" key="2">
    <source>
        <dbReference type="Proteomes" id="UP000499080"/>
    </source>
</evidence>